<evidence type="ECO:0000256" key="3">
    <source>
        <dbReference type="ARBA" id="ARBA00022748"/>
    </source>
</evidence>
<reference evidence="8" key="1">
    <citation type="submission" date="2010-05" db="EMBL/GenBank/DDBJ databases">
        <title>Complete sequence of Methylotenera sp. 301.</title>
        <authorList>
            <person name="Lucas S."/>
            <person name="Copeland A."/>
            <person name="Lapidus A."/>
            <person name="Cheng J.-F."/>
            <person name="Bruce D."/>
            <person name="Goodwin L."/>
            <person name="Pitluck S."/>
            <person name="Clum A."/>
            <person name="Land M."/>
            <person name="Hauser L."/>
            <person name="Kyrpides N."/>
            <person name="Ivanova N."/>
            <person name="Chistoservova L."/>
            <person name="Kalyuzhnaya M."/>
            <person name="Woyke T."/>
        </authorList>
    </citation>
    <scope>NUCLEOTIDE SEQUENCE [LARGE SCALE GENOMIC DNA]</scope>
    <source>
        <strain evidence="8">301</strain>
    </source>
</reference>
<dbReference type="Gene3D" id="3.40.30.10">
    <property type="entry name" value="Glutaredoxin"/>
    <property type="match status" value="1"/>
</dbReference>
<evidence type="ECO:0000313" key="8">
    <source>
        <dbReference type="Proteomes" id="UP000000383"/>
    </source>
</evidence>
<evidence type="ECO:0000256" key="4">
    <source>
        <dbReference type="ARBA" id="ARBA00023157"/>
    </source>
</evidence>
<comment type="subcellular location">
    <subcellularLocation>
        <location evidence="1">Cell envelope</location>
    </subcellularLocation>
</comment>
<reference evidence="7 8" key="2">
    <citation type="journal article" date="2011" name="J. Bacteriol.">
        <title>Genomes of three methylotrophs from a single niche uncover genetic and metabolic divergence of Methylophilaceae.</title>
        <authorList>
            <person name="Lapidus A."/>
            <person name="Clum A."/>
            <person name="Labutti K."/>
            <person name="Kaluzhnaya M.G."/>
            <person name="Lim S."/>
            <person name="Beck D.A."/>
            <person name="Glavina Del Rio T."/>
            <person name="Nolan M."/>
            <person name="Mavromatis K."/>
            <person name="Huntemann M."/>
            <person name="Lucas S."/>
            <person name="Lidstrom M.E."/>
            <person name="Ivanova N."/>
            <person name="Chistoserdova L."/>
        </authorList>
    </citation>
    <scope>NUCLEOTIDE SEQUENCE [LARGE SCALE GENOMIC DNA]</scope>
    <source>
        <strain evidence="7 8">301</strain>
    </source>
</reference>
<evidence type="ECO:0000313" key="7">
    <source>
        <dbReference type="EMBL" id="ADI28831.1"/>
    </source>
</evidence>
<dbReference type="SUPFAM" id="SSF52833">
    <property type="entry name" value="Thioredoxin-like"/>
    <property type="match status" value="1"/>
</dbReference>
<dbReference type="Proteomes" id="UP000000383">
    <property type="component" value="Chromosome"/>
</dbReference>
<gene>
    <name evidence="7" type="ordered locus">M301_0447</name>
</gene>
<dbReference type="PROSITE" id="PS51352">
    <property type="entry name" value="THIOREDOXIN_2"/>
    <property type="match status" value="1"/>
</dbReference>
<dbReference type="PANTHER" id="PTHR42852:SF6">
    <property type="entry name" value="THIOL:DISULFIDE INTERCHANGE PROTEIN DSBE"/>
    <property type="match status" value="1"/>
</dbReference>
<dbReference type="InterPro" id="IPR004799">
    <property type="entry name" value="Periplasmic_diS_OxRdtase_DsbE"/>
</dbReference>
<name>D7DMC0_METV0</name>
<keyword evidence="8" id="KW-1185">Reference proteome</keyword>
<sequence>MKRALLPLIIFLVVVGFLFKGLFLDPREVPSPLVGKPAPQFSLPRLDSPDTKISPKEMLGKVWLFNAWASWCPACKDEHPLLVELSKTGFVPIIGLDYKDTNQEAQQWLDQAGNPYAANAVDADGRVGINYGVYGVPETYVIDKTGMIAYKQIGPITMEALRDKIIPLVKKLQAQ</sequence>
<dbReference type="GO" id="GO:0030288">
    <property type="term" value="C:outer membrane-bounded periplasmic space"/>
    <property type="evidence" value="ECO:0007669"/>
    <property type="project" value="InterPro"/>
</dbReference>
<dbReference type="InterPro" id="IPR036249">
    <property type="entry name" value="Thioredoxin-like_sf"/>
</dbReference>
<keyword evidence="3" id="KW-0201">Cytochrome c-type biogenesis</keyword>
<keyword evidence="4" id="KW-1015">Disulfide bond</keyword>
<protein>
    <submittedName>
        <fullName evidence="7">Periplasmic protein thiol/disulfide oxidoreductase DsbE</fullName>
    </submittedName>
</protein>
<dbReference type="HOGENOM" id="CLU_042529_19_1_4"/>
<accession>D7DMC0</accession>
<dbReference type="EMBL" id="CP002056">
    <property type="protein sequence ID" value="ADI28831.1"/>
    <property type="molecule type" value="Genomic_DNA"/>
</dbReference>
<evidence type="ECO:0000256" key="1">
    <source>
        <dbReference type="ARBA" id="ARBA00004196"/>
    </source>
</evidence>
<proteinExistence type="inferred from homology"/>
<organism evidence="7 8">
    <name type="scientific">Methylotenera versatilis (strain 301)</name>
    <dbReference type="NCBI Taxonomy" id="666681"/>
    <lineage>
        <taxon>Bacteria</taxon>
        <taxon>Pseudomonadati</taxon>
        <taxon>Pseudomonadota</taxon>
        <taxon>Betaproteobacteria</taxon>
        <taxon>Nitrosomonadales</taxon>
        <taxon>Methylophilaceae</taxon>
        <taxon>Methylotenera</taxon>
    </lineage>
</organism>
<comment type="similarity">
    <text evidence="2">Belongs to the thioredoxin family. DsbE subfamily.</text>
</comment>
<dbReference type="AlphaFoldDB" id="D7DMC0"/>
<dbReference type="Pfam" id="PF08534">
    <property type="entry name" value="Redoxin"/>
    <property type="match status" value="1"/>
</dbReference>
<dbReference type="eggNOG" id="COG0526">
    <property type="taxonomic scope" value="Bacteria"/>
</dbReference>
<dbReference type="InterPro" id="IPR013740">
    <property type="entry name" value="Redoxin"/>
</dbReference>
<dbReference type="InterPro" id="IPR050553">
    <property type="entry name" value="Thioredoxin_ResA/DsbE_sf"/>
</dbReference>
<dbReference type="PANTHER" id="PTHR42852">
    <property type="entry name" value="THIOL:DISULFIDE INTERCHANGE PROTEIN DSBE"/>
    <property type="match status" value="1"/>
</dbReference>
<keyword evidence="5" id="KW-0676">Redox-active center</keyword>
<dbReference type="KEGG" id="meh:M301_0447"/>
<dbReference type="InterPro" id="IPR013766">
    <property type="entry name" value="Thioredoxin_domain"/>
</dbReference>
<evidence type="ECO:0000259" key="6">
    <source>
        <dbReference type="PROSITE" id="PS51352"/>
    </source>
</evidence>
<feature type="domain" description="Thioredoxin" evidence="6">
    <location>
        <begin position="32"/>
        <end position="170"/>
    </location>
</feature>
<dbReference type="OrthoDB" id="9811352at2"/>
<dbReference type="RefSeq" id="WP_013147147.1">
    <property type="nucleotide sequence ID" value="NC_014207.1"/>
</dbReference>
<evidence type="ECO:0000256" key="5">
    <source>
        <dbReference type="ARBA" id="ARBA00023284"/>
    </source>
</evidence>
<dbReference type="CDD" id="cd03010">
    <property type="entry name" value="TlpA_like_DsbE"/>
    <property type="match status" value="1"/>
</dbReference>
<evidence type="ECO:0000256" key="2">
    <source>
        <dbReference type="ARBA" id="ARBA00007758"/>
    </source>
</evidence>
<dbReference type="GO" id="GO:0017004">
    <property type="term" value="P:cytochrome complex assembly"/>
    <property type="evidence" value="ECO:0007669"/>
    <property type="project" value="UniProtKB-KW"/>
</dbReference>
<dbReference type="STRING" id="666681.M301_0447"/>
<dbReference type="GO" id="GO:0015036">
    <property type="term" value="F:disulfide oxidoreductase activity"/>
    <property type="evidence" value="ECO:0007669"/>
    <property type="project" value="InterPro"/>
</dbReference>
<dbReference type="NCBIfam" id="TIGR00385">
    <property type="entry name" value="dsbE"/>
    <property type="match status" value="1"/>
</dbReference>